<evidence type="ECO:0000313" key="3">
    <source>
        <dbReference type="Proteomes" id="UP000092987"/>
    </source>
</evidence>
<dbReference type="RefSeq" id="WP_083202012.1">
    <property type="nucleotide sequence ID" value="NZ_CP035926.1"/>
</dbReference>
<dbReference type="Pfam" id="PF20720">
    <property type="entry name" value="nSTAND3"/>
    <property type="match status" value="1"/>
</dbReference>
<dbReference type="SUPFAM" id="SSF52540">
    <property type="entry name" value="P-loop containing nucleoside triphosphate hydrolases"/>
    <property type="match status" value="1"/>
</dbReference>
<protein>
    <recommendedName>
        <fullName evidence="1">Novel STAND NTPase 3 domain-containing protein</fullName>
    </recommendedName>
</protein>
<reference evidence="2 3" key="1">
    <citation type="submission" date="2015-10" db="EMBL/GenBank/DDBJ databases">
        <authorList>
            <person name="Rovetto F.F."/>
            <person name="Cocolin L.L."/>
            <person name="Illeghems K.K."/>
            <person name="Van Nieuwerbuegh F.F."/>
            <person name="Houf K.K."/>
        </authorList>
    </citation>
    <scope>NUCLEOTIDE SEQUENCE [LARGE SCALE GENOMIC DNA]</scope>
    <source>
        <strain evidence="2 3">LMG 24486</strain>
    </source>
</reference>
<evidence type="ECO:0000259" key="1">
    <source>
        <dbReference type="Pfam" id="PF20720"/>
    </source>
</evidence>
<organism evidence="2 3">
    <name type="scientific">Aliarcobacter thereius LMG 24486</name>
    <dbReference type="NCBI Taxonomy" id="1032240"/>
    <lineage>
        <taxon>Bacteria</taxon>
        <taxon>Pseudomonadati</taxon>
        <taxon>Campylobacterota</taxon>
        <taxon>Epsilonproteobacteria</taxon>
        <taxon>Campylobacterales</taxon>
        <taxon>Arcobacteraceae</taxon>
        <taxon>Aliarcobacter</taxon>
    </lineage>
</organism>
<keyword evidence="3" id="KW-1185">Reference proteome</keyword>
<gene>
    <name evidence="2" type="ORF">AA347_00858</name>
</gene>
<dbReference type="Proteomes" id="UP000092987">
    <property type="component" value="Unassembled WGS sequence"/>
</dbReference>
<dbReference type="NCBIfam" id="NF041815">
    <property type="entry name" value="Avs4"/>
    <property type="match status" value="1"/>
</dbReference>
<accession>A0A1C7WQ09</accession>
<name>A0A1C7WQ09_9BACT</name>
<dbReference type="EMBL" id="LLKQ01000001">
    <property type="protein sequence ID" value="OCL95404.1"/>
    <property type="molecule type" value="Genomic_DNA"/>
</dbReference>
<dbReference type="InterPro" id="IPR027417">
    <property type="entry name" value="P-loop_NTPase"/>
</dbReference>
<proteinExistence type="predicted"/>
<sequence>MIIKPNWEQFKSKFNDSPTYYFEYFCYLLFCIEYSKPQGIFRYKNQSGIEWNPIEVNGKTIVAQCKFYDTSLSSHKKDILEMLDNIKKNYTTPCELKFYTNQDWSQGKNNNDSQVKIDIEVKAKEYNITIDWRTNETYFLSPDVASNQELMKHFYTDASIYDLVNEKQTHTETVLNNIHTQINFNSKIIEIDKTKEINELKNQLISNQALILSGTGGTGKTAIIKKLYEDIKNDMPFYLFKASEFETNQIDNLFAQYSFKKFIDIHEQDQEKIIIVDSAEKILDLNNNEPFKEFFQTLIEHKWKVIFTTRHTYLNDLYYHFSQLEIIPFTVNIENLNTEELNILSINYKFNLPQDKKLLDLIKNPFYLNEYLANYSNDEIKYQEFKNKLWNQNISTPDMEKCFFELAFKIANEGQFYVDIDCANDSLKQLQKKGILGYEKSLGYFITHDIYEEWALEKIVNKEFKNKVDIKSFFEKIGSSLPIRRAFRSWVSEKLLLNDENIKTFIEEIIDSVDIEIFWKDEIFISILLSEYSDTFFKNFKREILDNDYELLSRISFLLRLACKEVDNSFWESLGLKNQQIKEAKYIFTKPKGNGWKSFIAFIYDNIQSIGLFKINIILPVLYDWNNAIKDGETTQKASLIVLKYYDLINQQEHKYSYKESIKTICKVISSGSSEIKDELSTIFDEIVEQKLKNHSDNYYELSKMVLSNWDGLLISKNLPEKVLKLADLFWTKTSRKVKKDGIFSSYDRVEVEDAFNLSTKYENKYFPSSALQTPIYFLLKNHFSITIDFILDFINKSVEYYAKSGWEYKEEIQKVDVCIDENITIQQYHSQALWNIYRGNSSPVMPNLLQSIHMALEKYLLEIADAPDINSELFELILLNILAKSKSSSITAVITSAVLAKPHITFSLATVLFKTKEFIQADFHRKIQDQSIKSLYGIGYGLNWQTKIYQDERLKTCEDKHRHLHLENLFLHYQMFKTSEVGEEEIKNIQNILWGILDNYYKQLPDEEGQYEEDRIWGMALARMDKRKMDIETEKVDGGVQITFNPKLSPELKKYSQEAQENSHNKVKYTSLYLWSVNKIENNQDYKKYTNYEENPLLALEQIKEVIAIPHDKRDFIFQDEIFPHVSIILLRDYVELLSSEDKELCRDIILEFTGLPLAENYHYQVSDGVDKAIQYLPILLSDFPDLKNDIKILLLLNLFHNYQIGMGGKHFCDFAIEAINTYFISECNSFIVAYLLLKPIYDELVKSNYYGQKRVSKQDLLENFFQSNEEIVEKFISDELKISANEIEKTELDVFFVAFKMIVTFKSTIKKEFTQKIIEISCKNIFNKADDKVDYEIKQQFIDNYTLLILKADKCDIQFYLQPLIDSFKPTEDITSLLTQLIYSQDNINNYDNFWHIWELLENNIIDISKDGEKYHNVDKIVKVYLLAWGRYGSLWKDTAKEWHSLKDKEIRFFKKLTKKIVHCPSVVYSISKLLTGIGSAYLNEGISWLADLIRNNSNLANDKLEQDTVFHLENLIRKYIFLQSAKIKKDRKTKDDVLIILNFLVERGSAVAYMLREKVL</sequence>
<dbReference type="Gene3D" id="3.40.50.300">
    <property type="entry name" value="P-loop containing nucleotide triphosphate hydrolases"/>
    <property type="match status" value="1"/>
</dbReference>
<evidence type="ECO:0000313" key="2">
    <source>
        <dbReference type="EMBL" id="OCL95404.1"/>
    </source>
</evidence>
<feature type="domain" description="Novel STAND NTPase 3" evidence="1">
    <location>
        <begin position="194"/>
        <end position="340"/>
    </location>
</feature>
<comment type="caution">
    <text evidence="2">The sequence shown here is derived from an EMBL/GenBank/DDBJ whole genome shotgun (WGS) entry which is preliminary data.</text>
</comment>
<dbReference type="InterPro" id="IPR049050">
    <property type="entry name" value="nSTAND3"/>
</dbReference>